<evidence type="ECO:0000313" key="1">
    <source>
        <dbReference type="EMBL" id="NJB73209.1"/>
    </source>
</evidence>
<name>A0ABX0WV61_9PROT</name>
<keyword evidence="2" id="KW-1185">Reference proteome</keyword>
<reference evidence="1 2" key="1">
    <citation type="submission" date="2020-03" db="EMBL/GenBank/DDBJ databases">
        <title>Genomic Encyclopedia of Type Strains, Phase IV (KMG-IV): sequencing the most valuable type-strain genomes for metagenomic binning, comparative biology and taxonomic classification.</title>
        <authorList>
            <person name="Goeker M."/>
        </authorList>
    </citation>
    <scope>NUCLEOTIDE SEQUENCE [LARGE SCALE GENOMIC DNA]</scope>
    <source>
        <strain evidence="1 2">DSM 18888</strain>
    </source>
</reference>
<accession>A0ABX0WV61</accession>
<gene>
    <name evidence="1" type="ORF">GGR96_000281</name>
</gene>
<evidence type="ECO:0000313" key="2">
    <source>
        <dbReference type="Proteomes" id="UP000556869"/>
    </source>
</evidence>
<organism evidence="1 2">
    <name type="scientific">Thalassospira tepidiphila</name>
    <dbReference type="NCBI Taxonomy" id="393657"/>
    <lineage>
        <taxon>Bacteria</taxon>
        <taxon>Pseudomonadati</taxon>
        <taxon>Pseudomonadota</taxon>
        <taxon>Alphaproteobacteria</taxon>
        <taxon>Rhodospirillales</taxon>
        <taxon>Thalassospiraceae</taxon>
        <taxon>Thalassospira</taxon>
    </lineage>
</organism>
<comment type="caution">
    <text evidence="1">The sequence shown here is derived from an EMBL/GenBank/DDBJ whole genome shotgun (WGS) entry which is preliminary data.</text>
</comment>
<proteinExistence type="predicted"/>
<protein>
    <submittedName>
        <fullName evidence="1">Uncharacterized protein</fullName>
    </submittedName>
</protein>
<dbReference type="EMBL" id="JAATJD010000001">
    <property type="protein sequence ID" value="NJB73209.1"/>
    <property type="molecule type" value="Genomic_DNA"/>
</dbReference>
<sequence>MVRGCRFLICKTARRFCTAEFMYLQAVELKNGGAGMHRHFVYLTIIGSGSELSENSG</sequence>
<dbReference type="Proteomes" id="UP000556869">
    <property type="component" value="Unassembled WGS sequence"/>
</dbReference>